<gene>
    <name evidence="1" type="ORF">QVD17_27091</name>
</gene>
<accession>A0AAD8KE62</accession>
<name>A0AAD8KE62_TARER</name>
<reference evidence="1" key="1">
    <citation type="journal article" date="2023" name="bioRxiv">
        <title>Improved chromosome-level genome assembly for marigold (Tagetes erecta).</title>
        <authorList>
            <person name="Jiang F."/>
            <person name="Yuan L."/>
            <person name="Wang S."/>
            <person name="Wang H."/>
            <person name="Xu D."/>
            <person name="Wang A."/>
            <person name="Fan W."/>
        </authorList>
    </citation>
    <scope>NUCLEOTIDE SEQUENCE</scope>
    <source>
        <strain evidence="1">WSJ</strain>
        <tissue evidence="1">Leaf</tissue>
    </source>
</reference>
<dbReference type="EMBL" id="JAUHHV010000007">
    <property type="protein sequence ID" value="KAK1417955.1"/>
    <property type="molecule type" value="Genomic_DNA"/>
</dbReference>
<proteinExistence type="predicted"/>
<evidence type="ECO:0000313" key="2">
    <source>
        <dbReference type="Proteomes" id="UP001229421"/>
    </source>
</evidence>
<dbReference type="AlphaFoldDB" id="A0AAD8KE62"/>
<protein>
    <submittedName>
        <fullName evidence="1">Uncharacterized protein</fullName>
    </submittedName>
</protein>
<organism evidence="1 2">
    <name type="scientific">Tagetes erecta</name>
    <name type="common">African marigold</name>
    <dbReference type="NCBI Taxonomy" id="13708"/>
    <lineage>
        <taxon>Eukaryota</taxon>
        <taxon>Viridiplantae</taxon>
        <taxon>Streptophyta</taxon>
        <taxon>Embryophyta</taxon>
        <taxon>Tracheophyta</taxon>
        <taxon>Spermatophyta</taxon>
        <taxon>Magnoliopsida</taxon>
        <taxon>eudicotyledons</taxon>
        <taxon>Gunneridae</taxon>
        <taxon>Pentapetalae</taxon>
        <taxon>asterids</taxon>
        <taxon>campanulids</taxon>
        <taxon>Asterales</taxon>
        <taxon>Asteraceae</taxon>
        <taxon>Asteroideae</taxon>
        <taxon>Heliantheae alliance</taxon>
        <taxon>Tageteae</taxon>
        <taxon>Tagetes</taxon>
    </lineage>
</organism>
<keyword evidence="2" id="KW-1185">Reference proteome</keyword>
<sequence>MPSTGEYIIGIGCHQLVSTLSELAAINGAFLNVTHQSGKDICEWAFDPKGTFSVNSITAENEINKIIMTVPKRKHTNKYNKHNEKQPKISN</sequence>
<comment type="caution">
    <text evidence="1">The sequence shown here is derived from an EMBL/GenBank/DDBJ whole genome shotgun (WGS) entry which is preliminary data.</text>
</comment>
<evidence type="ECO:0000313" key="1">
    <source>
        <dbReference type="EMBL" id="KAK1417955.1"/>
    </source>
</evidence>
<dbReference type="Proteomes" id="UP001229421">
    <property type="component" value="Unassembled WGS sequence"/>
</dbReference>